<evidence type="ECO:0000313" key="2">
    <source>
        <dbReference type="Proteomes" id="UP000067448"/>
    </source>
</evidence>
<organism evidence="1 2">
    <name type="scientific">Streptomyces scabiei</name>
    <dbReference type="NCBI Taxonomy" id="1930"/>
    <lineage>
        <taxon>Bacteria</taxon>
        <taxon>Bacillati</taxon>
        <taxon>Actinomycetota</taxon>
        <taxon>Actinomycetes</taxon>
        <taxon>Kitasatosporales</taxon>
        <taxon>Streptomycetaceae</taxon>
        <taxon>Streptomyces</taxon>
    </lineage>
</organism>
<dbReference type="AlphaFoldDB" id="A0A100JVM7"/>
<dbReference type="Proteomes" id="UP000067448">
    <property type="component" value="Unassembled WGS sequence"/>
</dbReference>
<comment type="caution">
    <text evidence="1">The sequence shown here is derived from an EMBL/GenBank/DDBJ whole genome shotgun (WGS) entry which is preliminary data.</text>
</comment>
<evidence type="ECO:0008006" key="3">
    <source>
        <dbReference type="Google" id="ProtNLM"/>
    </source>
</evidence>
<reference evidence="2" key="1">
    <citation type="submission" date="2015-11" db="EMBL/GenBank/DDBJ databases">
        <authorList>
            <consortium name="Cross-ministerial Strategic Innovation Promotion Program (SIP) consortium"/>
            <person name="Tomihama T."/>
            <person name="Ikenaga M."/>
            <person name="Sakai M."/>
            <person name="Okubo T."/>
            <person name="Ikeda S."/>
        </authorList>
    </citation>
    <scope>NUCLEOTIDE SEQUENCE [LARGE SCALE GENOMIC DNA]</scope>
    <source>
        <strain evidence="2">S58</strain>
    </source>
</reference>
<accession>A0A100JVM7</accession>
<sequence length="293" mass="30492">MSGRAGGHIVAALLVTCAALVLLGVRALDDLDVPPRDGLRQFAFEGTRLTVIASGDSRVWLRQARGPALTVSRELAGSAAKAGHSSWELTGSTLRLGVRCTGISLNCRGDYVVRIPPGVAVTVTSTGAVTAHGLCCPLRITTEAGDVTVEGSLGTLRLRSASGRIRVRDARSADVLASTPKAPVSLSFAAPPRRVVAVSEVGDVDVELPDSPVPYRLAVEGMRKGRADLENVPSADRTISARTRQGTVRIGKRSASAPSKEFGSAAESVYRRTVVRLSSGFLALSVGGRGSEG</sequence>
<gene>
    <name evidence="1" type="ORF">SsS58_06957</name>
</gene>
<dbReference type="EMBL" id="BCMM01000042">
    <property type="protein sequence ID" value="GAQ66523.1"/>
    <property type="molecule type" value="Genomic_DNA"/>
</dbReference>
<reference evidence="1 2" key="2">
    <citation type="journal article" date="2016" name="Genome Announc.">
        <title>Draft Genome Sequences of Streptomyces scabiei S58, Streptomyces turgidiscabies T45, and Streptomyces acidiscabies a10, the Pathogens of Potato Common Scab, Isolated in Japan.</title>
        <authorList>
            <person name="Tomihama T."/>
            <person name="Nishi Y."/>
            <person name="Sakai M."/>
            <person name="Ikenaga M."/>
            <person name="Okubo T."/>
            <person name="Ikeda S."/>
        </authorList>
    </citation>
    <scope>NUCLEOTIDE SEQUENCE [LARGE SCALE GENOMIC DNA]</scope>
    <source>
        <strain evidence="1 2">S58</strain>
    </source>
</reference>
<proteinExistence type="predicted"/>
<name>A0A100JVM7_STRSC</name>
<protein>
    <recommendedName>
        <fullName evidence="3">Adhesin domain-containing protein</fullName>
    </recommendedName>
</protein>
<reference evidence="2" key="3">
    <citation type="submission" date="2016-02" db="EMBL/GenBank/DDBJ databases">
        <title>Draft genome of pathogenic Streptomyces sp. in Japan.</title>
        <authorList>
            <person name="Tomihama T."/>
            <person name="Ikenaga M."/>
            <person name="Sakai M."/>
            <person name="Okubo T."/>
            <person name="Ikeda S."/>
        </authorList>
    </citation>
    <scope>NUCLEOTIDE SEQUENCE [LARGE SCALE GENOMIC DNA]</scope>
    <source>
        <strain evidence="2">S58</strain>
    </source>
</reference>
<evidence type="ECO:0000313" key="1">
    <source>
        <dbReference type="EMBL" id="GAQ66523.1"/>
    </source>
</evidence>